<dbReference type="Proteomes" id="UP000199555">
    <property type="component" value="Unassembled WGS sequence"/>
</dbReference>
<accession>A0A1G9GKA9</accession>
<gene>
    <name evidence="1" type="ORF">SAMN04487971_105116</name>
</gene>
<dbReference type="Gene3D" id="3.30.2000.30">
    <property type="match status" value="1"/>
</dbReference>
<dbReference type="InterPro" id="IPR053745">
    <property type="entry name" value="Viral_Tail_Comp_sf"/>
</dbReference>
<reference evidence="2" key="1">
    <citation type="submission" date="2016-10" db="EMBL/GenBank/DDBJ databases">
        <authorList>
            <person name="Varghese N."/>
            <person name="Submissions S."/>
        </authorList>
    </citation>
    <scope>NUCLEOTIDE SEQUENCE [LARGE SCALE GENOMIC DNA]</scope>
    <source>
        <strain evidence="2">CGMCC 1.7655</strain>
    </source>
</reference>
<dbReference type="OrthoDB" id="7644395at2"/>
<keyword evidence="2" id="KW-1185">Reference proteome</keyword>
<dbReference type="RefSeq" id="WP_090754253.1">
    <property type="nucleotide sequence ID" value="NZ_FNGE01000005.1"/>
</dbReference>
<dbReference type="Pfam" id="PF11367">
    <property type="entry name" value="Tail_completion_gp17"/>
    <property type="match status" value="1"/>
</dbReference>
<proteinExistence type="predicted"/>
<sequence length="143" mass="14404">MSFQASAALQAAIYQALRADPALGVLVGDAIFDAMPATPPAGTHVALGPEDVTEAGDMTGGGARHDFIVSVLSGTEDTGGFAPVKAAAAAVVEALEDGGLSLSTGHLAGLWFVSARARRADGGAGRRVDMTFRARIDLGLKVA</sequence>
<dbReference type="EMBL" id="FNGE01000005">
    <property type="protein sequence ID" value="SDL01076.1"/>
    <property type="molecule type" value="Genomic_DNA"/>
</dbReference>
<dbReference type="STRING" id="525640.SAMN04487971_105116"/>
<name>A0A1G9GKA9_9RHOB</name>
<protein>
    <recommendedName>
        <fullName evidence="3">DUF3168 domain-containing protein</fullName>
    </recommendedName>
</protein>
<evidence type="ECO:0008006" key="3">
    <source>
        <dbReference type="Google" id="ProtNLM"/>
    </source>
</evidence>
<evidence type="ECO:0000313" key="2">
    <source>
        <dbReference type="Proteomes" id="UP000199555"/>
    </source>
</evidence>
<dbReference type="AlphaFoldDB" id="A0A1G9GKA9"/>
<evidence type="ECO:0000313" key="1">
    <source>
        <dbReference type="EMBL" id="SDL01076.1"/>
    </source>
</evidence>
<dbReference type="InterPro" id="IPR021508">
    <property type="entry name" value="Gp17-like"/>
</dbReference>
<organism evidence="1 2">
    <name type="scientific">Paracoccus chinensis</name>
    <dbReference type="NCBI Taxonomy" id="525640"/>
    <lineage>
        <taxon>Bacteria</taxon>
        <taxon>Pseudomonadati</taxon>
        <taxon>Pseudomonadota</taxon>
        <taxon>Alphaproteobacteria</taxon>
        <taxon>Rhodobacterales</taxon>
        <taxon>Paracoccaceae</taxon>
        <taxon>Paracoccus</taxon>
    </lineage>
</organism>